<dbReference type="Pfam" id="PF08059">
    <property type="entry name" value="SEP"/>
    <property type="match status" value="1"/>
</dbReference>
<dbReference type="SUPFAM" id="SSF102848">
    <property type="entry name" value="NSFL1 (p97 ATPase) cofactor p47, SEP domain"/>
    <property type="match status" value="1"/>
</dbReference>
<feature type="domain" description="Ubiquitin-like" evidence="3">
    <location>
        <begin position="329"/>
        <end position="400"/>
    </location>
</feature>
<dbReference type="PANTHER" id="PTHR23333:SF20">
    <property type="entry name" value="NSFL1 COFACTOR P47"/>
    <property type="match status" value="1"/>
</dbReference>
<dbReference type="GO" id="GO:0061025">
    <property type="term" value="P:membrane fusion"/>
    <property type="evidence" value="ECO:0007669"/>
    <property type="project" value="TreeGrafter"/>
</dbReference>
<feature type="compositionally biased region" description="Acidic residues" evidence="1">
    <location>
        <begin position="194"/>
        <end position="207"/>
    </location>
</feature>
<dbReference type="InterPro" id="IPR036241">
    <property type="entry name" value="NSFL1C_SEP_dom_sf"/>
</dbReference>
<dbReference type="PROSITE" id="PS50033">
    <property type="entry name" value="UBX"/>
    <property type="match status" value="1"/>
</dbReference>
<dbReference type="InterPro" id="IPR000626">
    <property type="entry name" value="Ubiquitin-like_dom"/>
</dbReference>
<dbReference type="InterPro" id="IPR012989">
    <property type="entry name" value="SEP_domain"/>
</dbReference>
<keyword evidence="6" id="KW-1185">Reference proteome</keyword>
<dbReference type="AlphaFoldDB" id="A0A0J0XD73"/>
<dbReference type="EMBL" id="KQ087274">
    <property type="protein sequence ID" value="KLT38993.1"/>
    <property type="molecule type" value="Genomic_DNA"/>
</dbReference>
<dbReference type="SMART" id="SM00166">
    <property type="entry name" value="UBX"/>
    <property type="match status" value="1"/>
</dbReference>
<feature type="region of interest" description="Disordered" evidence="1">
    <location>
        <begin position="271"/>
        <end position="298"/>
    </location>
</feature>
<sequence>MPGLNPKQAPDIDQFVAITQASPADAARFLGEGVTLEGAIEDYFAAQAAGDAPTEDADEDMLDAALAASTEPAGGARTLSGAPAEELPESWRRREANIAGVLDDENRREGNELYTGGERSGLAVQNPNSGNRDVGIVNDILQQAREGGREEDPAPRAQNPWARVGAGHTLGSEDTPSAPVGGSAGGARMPGAFGDDEDEDEDDEGDEQVERRLTFWRDGFSIEDGPLHRYDDPRSQEILNMIRAGRAPLELFDLRFNQALKIEVDQRVDEDYQEPARKPAKPFSGGGNRLGSATPEVAGAGSAPAAAVAPAAPPAAKAEIKVDESKPSTTIQLRLGDGTRLVVKVNLDHTVADLRGLASSARSDSRAFVLQTTFPNRELSDNETIEQAGLKNAVVVQRYV</sequence>
<dbReference type="Gene3D" id="3.30.420.210">
    <property type="entry name" value="SEP domain"/>
    <property type="match status" value="1"/>
</dbReference>
<dbReference type="SMART" id="SM00553">
    <property type="entry name" value="SEP"/>
    <property type="match status" value="1"/>
</dbReference>
<evidence type="ECO:0000313" key="6">
    <source>
        <dbReference type="Proteomes" id="UP000053611"/>
    </source>
</evidence>
<dbReference type="Gene3D" id="3.10.20.90">
    <property type="entry name" value="Phosphatidylinositol 3-kinase Catalytic Subunit, Chain A, domain 1"/>
    <property type="match status" value="1"/>
</dbReference>
<dbReference type="Proteomes" id="UP000053611">
    <property type="component" value="Unassembled WGS sequence"/>
</dbReference>
<evidence type="ECO:0000259" key="2">
    <source>
        <dbReference type="PROSITE" id="PS50033"/>
    </source>
</evidence>
<dbReference type="Pfam" id="PF00789">
    <property type="entry name" value="UBX"/>
    <property type="match status" value="1"/>
</dbReference>
<proteinExistence type="predicted"/>
<evidence type="ECO:0000259" key="3">
    <source>
        <dbReference type="PROSITE" id="PS50053"/>
    </source>
</evidence>
<dbReference type="STRING" id="879819.A0A0J0XD73"/>
<feature type="region of interest" description="Disordered" evidence="1">
    <location>
        <begin position="109"/>
        <end position="208"/>
    </location>
</feature>
<protein>
    <submittedName>
        <fullName evidence="5">SEP-domain-containing protein</fullName>
    </submittedName>
</protein>
<dbReference type="OrthoDB" id="25887at2759"/>
<gene>
    <name evidence="5" type="ORF">CC85DRAFT_288965</name>
</gene>
<feature type="domain" description="SEP" evidence="4">
    <location>
        <begin position="208"/>
        <end position="273"/>
    </location>
</feature>
<dbReference type="InterPro" id="IPR001012">
    <property type="entry name" value="UBX_dom"/>
</dbReference>
<feature type="domain" description="UBX" evidence="2">
    <location>
        <begin position="324"/>
        <end position="398"/>
    </location>
</feature>
<dbReference type="FunFam" id="3.30.420.210:FF:000002">
    <property type="entry name" value="UBX domain-containing protein 1"/>
    <property type="match status" value="1"/>
</dbReference>
<name>A0A0J0XD73_9TREE</name>
<reference evidence="5 6" key="1">
    <citation type="submission" date="2015-03" db="EMBL/GenBank/DDBJ databases">
        <title>Genomics and transcriptomics of the oil-accumulating basidiomycete yeast T. oleaginosus allow insights into substrate utilization and the diverse evolutionary trajectories of mating systems in fungi.</title>
        <authorList>
            <consortium name="DOE Joint Genome Institute"/>
            <person name="Kourist R."/>
            <person name="Kracht O."/>
            <person name="Bracharz F."/>
            <person name="Lipzen A."/>
            <person name="Nolan M."/>
            <person name="Ohm R."/>
            <person name="Grigoriev I."/>
            <person name="Sun S."/>
            <person name="Heitman J."/>
            <person name="Bruck T."/>
            <person name="Nowrousian M."/>
        </authorList>
    </citation>
    <scope>NUCLEOTIDE SEQUENCE [LARGE SCALE GENOMIC DNA]</scope>
    <source>
        <strain evidence="5 6">IBC0246</strain>
    </source>
</reference>
<evidence type="ECO:0000313" key="5">
    <source>
        <dbReference type="EMBL" id="KLT38993.1"/>
    </source>
</evidence>
<dbReference type="InterPro" id="IPR029071">
    <property type="entry name" value="Ubiquitin-like_domsf"/>
</dbReference>
<dbReference type="SUPFAM" id="SSF54236">
    <property type="entry name" value="Ubiquitin-like"/>
    <property type="match status" value="1"/>
</dbReference>
<dbReference type="CDD" id="cd01770">
    <property type="entry name" value="UBX_UBXN2"/>
    <property type="match status" value="1"/>
</dbReference>
<dbReference type="GO" id="GO:0005634">
    <property type="term" value="C:nucleus"/>
    <property type="evidence" value="ECO:0007669"/>
    <property type="project" value="TreeGrafter"/>
</dbReference>
<dbReference type="GO" id="GO:0005829">
    <property type="term" value="C:cytosol"/>
    <property type="evidence" value="ECO:0007669"/>
    <property type="project" value="TreeGrafter"/>
</dbReference>
<organism evidence="5 6">
    <name type="scientific">Cutaneotrichosporon oleaginosum</name>
    <dbReference type="NCBI Taxonomy" id="879819"/>
    <lineage>
        <taxon>Eukaryota</taxon>
        <taxon>Fungi</taxon>
        <taxon>Dikarya</taxon>
        <taxon>Basidiomycota</taxon>
        <taxon>Agaricomycotina</taxon>
        <taxon>Tremellomycetes</taxon>
        <taxon>Trichosporonales</taxon>
        <taxon>Trichosporonaceae</taxon>
        <taxon>Cutaneotrichosporon</taxon>
    </lineage>
</organism>
<dbReference type="PANTHER" id="PTHR23333">
    <property type="entry name" value="UBX DOMAIN CONTAINING PROTEIN"/>
    <property type="match status" value="1"/>
</dbReference>
<dbReference type="GO" id="GO:0031468">
    <property type="term" value="P:nuclear membrane reassembly"/>
    <property type="evidence" value="ECO:0007669"/>
    <property type="project" value="TreeGrafter"/>
</dbReference>
<dbReference type="PROSITE" id="PS51399">
    <property type="entry name" value="SEP"/>
    <property type="match status" value="1"/>
</dbReference>
<dbReference type="GO" id="GO:0007030">
    <property type="term" value="P:Golgi organization"/>
    <property type="evidence" value="ECO:0007669"/>
    <property type="project" value="TreeGrafter"/>
</dbReference>
<dbReference type="GO" id="GO:0043130">
    <property type="term" value="F:ubiquitin binding"/>
    <property type="evidence" value="ECO:0007669"/>
    <property type="project" value="TreeGrafter"/>
</dbReference>
<evidence type="ECO:0000256" key="1">
    <source>
        <dbReference type="SAM" id="MobiDB-lite"/>
    </source>
</evidence>
<evidence type="ECO:0000259" key="4">
    <source>
        <dbReference type="PROSITE" id="PS51399"/>
    </source>
</evidence>
<accession>A0A0J0XD73</accession>
<dbReference type="GO" id="GO:0043161">
    <property type="term" value="P:proteasome-mediated ubiquitin-dependent protein catabolic process"/>
    <property type="evidence" value="ECO:0007669"/>
    <property type="project" value="TreeGrafter"/>
</dbReference>
<dbReference type="PROSITE" id="PS50053">
    <property type="entry name" value="UBIQUITIN_2"/>
    <property type="match status" value="1"/>
</dbReference>
<dbReference type="GO" id="GO:0000045">
    <property type="term" value="P:autophagosome assembly"/>
    <property type="evidence" value="ECO:0007669"/>
    <property type="project" value="TreeGrafter"/>
</dbReference>